<dbReference type="EMBL" id="KZ826111">
    <property type="protein sequence ID" value="PYH88254.1"/>
    <property type="molecule type" value="Genomic_DNA"/>
</dbReference>
<sequence>MIASYANIKTTPCVKCAKMTDSAANLPTVRKPKAVSGVDQQQPGGIVWEAYHVGCVESTS</sequence>
<evidence type="ECO:0000256" key="1">
    <source>
        <dbReference type="ARBA" id="ARBA00004123"/>
    </source>
</evidence>
<organism evidence="6 7">
    <name type="scientific">Aspergillus ellipticus CBS 707.79</name>
    <dbReference type="NCBI Taxonomy" id="1448320"/>
    <lineage>
        <taxon>Eukaryota</taxon>
        <taxon>Fungi</taxon>
        <taxon>Dikarya</taxon>
        <taxon>Ascomycota</taxon>
        <taxon>Pezizomycotina</taxon>
        <taxon>Eurotiomycetes</taxon>
        <taxon>Eurotiomycetidae</taxon>
        <taxon>Eurotiales</taxon>
        <taxon>Aspergillaceae</taxon>
        <taxon>Aspergillus</taxon>
        <taxon>Aspergillus subgen. Circumdati</taxon>
    </lineage>
</organism>
<evidence type="ECO:0000256" key="2">
    <source>
        <dbReference type="ARBA" id="ARBA00008048"/>
    </source>
</evidence>
<dbReference type="AlphaFoldDB" id="A0A319CSX1"/>
<dbReference type="VEuPathDB" id="FungiDB:BO71DRAFT_404011"/>
<dbReference type="Proteomes" id="UP000247810">
    <property type="component" value="Unassembled WGS sequence"/>
</dbReference>
<proteinExistence type="inferred from homology"/>
<dbReference type="STRING" id="1448320.A0A319CSX1"/>
<accession>A0A319CSX1</accession>
<dbReference type="GO" id="GO:0016592">
    <property type="term" value="C:mediator complex"/>
    <property type="evidence" value="ECO:0007669"/>
    <property type="project" value="InterPro"/>
</dbReference>
<dbReference type="Pfam" id="PF11571">
    <property type="entry name" value="Med27"/>
    <property type="match status" value="1"/>
</dbReference>
<gene>
    <name evidence="6" type="ORF">BO71DRAFT_404011</name>
</gene>
<comment type="subcellular location">
    <subcellularLocation>
        <location evidence="1">Nucleus</location>
    </subcellularLocation>
</comment>
<evidence type="ECO:0000313" key="7">
    <source>
        <dbReference type="Proteomes" id="UP000247810"/>
    </source>
</evidence>
<evidence type="ECO:0000256" key="5">
    <source>
        <dbReference type="ARBA" id="ARBA00023242"/>
    </source>
</evidence>
<comment type="similarity">
    <text evidence="2">Belongs to the Mediator complex subunit 27 family.</text>
</comment>
<evidence type="ECO:0000313" key="6">
    <source>
        <dbReference type="EMBL" id="PYH88254.1"/>
    </source>
</evidence>
<dbReference type="OrthoDB" id="10254221at2759"/>
<dbReference type="InterPro" id="IPR021627">
    <property type="entry name" value="Mediator_Med27"/>
</dbReference>
<evidence type="ECO:0000256" key="4">
    <source>
        <dbReference type="ARBA" id="ARBA00023163"/>
    </source>
</evidence>
<keyword evidence="5" id="KW-0539">Nucleus</keyword>
<name>A0A319CSX1_9EURO</name>
<keyword evidence="4" id="KW-0804">Transcription</keyword>
<keyword evidence="7" id="KW-1185">Reference proteome</keyword>
<keyword evidence="3" id="KW-0805">Transcription regulation</keyword>
<evidence type="ECO:0000256" key="3">
    <source>
        <dbReference type="ARBA" id="ARBA00023015"/>
    </source>
</evidence>
<reference evidence="6 7" key="1">
    <citation type="submission" date="2018-02" db="EMBL/GenBank/DDBJ databases">
        <title>The genomes of Aspergillus section Nigri reveals drivers in fungal speciation.</title>
        <authorList>
            <consortium name="DOE Joint Genome Institute"/>
            <person name="Vesth T.C."/>
            <person name="Nybo J."/>
            <person name="Theobald S."/>
            <person name="Brandl J."/>
            <person name="Frisvad J.C."/>
            <person name="Nielsen K.F."/>
            <person name="Lyhne E.K."/>
            <person name="Kogle M.E."/>
            <person name="Kuo A."/>
            <person name="Riley R."/>
            <person name="Clum A."/>
            <person name="Nolan M."/>
            <person name="Lipzen A."/>
            <person name="Salamov A."/>
            <person name="Henrissat B."/>
            <person name="Wiebenga A."/>
            <person name="De vries R.P."/>
            <person name="Grigoriev I.V."/>
            <person name="Mortensen U.H."/>
            <person name="Andersen M.R."/>
            <person name="Baker S.E."/>
        </authorList>
    </citation>
    <scope>NUCLEOTIDE SEQUENCE [LARGE SCALE GENOMIC DNA]</scope>
    <source>
        <strain evidence="6 7">CBS 707.79</strain>
    </source>
</reference>
<protein>
    <submittedName>
        <fullName evidence="6">Uncharacterized protein</fullName>
    </submittedName>
</protein>